<keyword evidence="1" id="KW-0472">Membrane</keyword>
<comment type="caution">
    <text evidence="2">The sequence shown here is derived from an EMBL/GenBank/DDBJ whole genome shotgun (WGS) entry which is preliminary data.</text>
</comment>
<gene>
    <name evidence="2" type="ORF">OU682_08075</name>
</gene>
<feature type="transmembrane region" description="Helical" evidence="1">
    <location>
        <begin position="80"/>
        <end position="105"/>
    </location>
</feature>
<name>A0ABT4J381_9RHOB</name>
<keyword evidence="3" id="KW-1185">Reference proteome</keyword>
<proteinExistence type="predicted"/>
<protein>
    <recommendedName>
        <fullName evidence="4">YIP1 family protein</fullName>
    </recommendedName>
</protein>
<evidence type="ECO:0000256" key="1">
    <source>
        <dbReference type="SAM" id="Phobius"/>
    </source>
</evidence>
<evidence type="ECO:0008006" key="4">
    <source>
        <dbReference type="Google" id="ProtNLM"/>
    </source>
</evidence>
<evidence type="ECO:0000313" key="2">
    <source>
        <dbReference type="EMBL" id="MCZ0961574.1"/>
    </source>
</evidence>
<accession>A0ABT4J381</accession>
<sequence length="172" mass="18093">MADPERGSVRRAQGGILPRVLQSWWAPRQVVRGLSAMPEAVKLVVLMAAMLVFLIAQAPANARMAQLDPSVPFQARMAGALLGVMFLMPILAYGLAALTSALSRLTPWRLAPGDSRLALFWALLAVAPAMLLAGLVAGLVGQGPGLTLTQAVCGLGFLMIWGAGIAALARRR</sequence>
<reference evidence="2" key="1">
    <citation type="submission" date="2022-12" db="EMBL/GenBank/DDBJ databases">
        <title>Paracoccus sp. EF6 isolated from a lake water.</title>
        <authorList>
            <person name="Liu H."/>
        </authorList>
    </citation>
    <scope>NUCLEOTIDE SEQUENCE</scope>
    <source>
        <strain evidence="2">EF6</strain>
    </source>
</reference>
<feature type="transmembrane region" description="Helical" evidence="1">
    <location>
        <begin position="117"/>
        <end position="140"/>
    </location>
</feature>
<evidence type="ECO:0000313" key="3">
    <source>
        <dbReference type="Proteomes" id="UP001149822"/>
    </source>
</evidence>
<dbReference type="EMBL" id="JAPTYD010000008">
    <property type="protein sequence ID" value="MCZ0961574.1"/>
    <property type="molecule type" value="Genomic_DNA"/>
</dbReference>
<organism evidence="2 3">
    <name type="scientific">Paracoccus benzoatiresistens</name>
    <dbReference type="NCBI Taxonomy" id="2997341"/>
    <lineage>
        <taxon>Bacteria</taxon>
        <taxon>Pseudomonadati</taxon>
        <taxon>Pseudomonadota</taxon>
        <taxon>Alphaproteobacteria</taxon>
        <taxon>Rhodobacterales</taxon>
        <taxon>Paracoccaceae</taxon>
        <taxon>Paracoccus</taxon>
    </lineage>
</organism>
<dbReference type="RefSeq" id="WP_268941561.1">
    <property type="nucleotide sequence ID" value="NZ_JAPTYD010000008.1"/>
</dbReference>
<dbReference type="Proteomes" id="UP001149822">
    <property type="component" value="Unassembled WGS sequence"/>
</dbReference>
<feature type="transmembrane region" description="Helical" evidence="1">
    <location>
        <begin position="146"/>
        <end position="169"/>
    </location>
</feature>
<keyword evidence="1" id="KW-1133">Transmembrane helix</keyword>
<keyword evidence="1" id="KW-0812">Transmembrane</keyword>
<feature type="transmembrane region" description="Helical" evidence="1">
    <location>
        <begin position="40"/>
        <end position="60"/>
    </location>
</feature>